<protein>
    <submittedName>
        <fullName evidence="1">Uncharacterized protein</fullName>
    </submittedName>
</protein>
<name>A5KK24_9FIRM</name>
<evidence type="ECO:0000313" key="1">
    <source>
        <dbReference type="EMBL" id="EDK25677.1"/>
    </source>
</evidence>
<reference evidence="1 2" key="1">
    <citation type="submission" date="2007-03" db="EMBL/GenBank/DDBJ databases">
        <authorList>
            <person name="Fulton L."/>
            <person name="Clifton S."/>
            <person name="Fulton B."/>
            <person name="Xu J."/>
            <person name="Minx P."/>
            <person name="Pepin K.H."/>
            <person name="Johnson M."/>
            <person name="Thiruvilangam P."/>
            <person name="Bhonagiri V."/>
            <person name="Nash W.E."/>
            <person name="Mardis E.R."/>
            <person name="Wilson R.K."/>
        </authorList>
    </citation>
    <scope>NUCLEOTIDE SEQUENCE [LARGE SCALE GENOMIC DNA]</scope>
    <source>
        <strain evidence="1 2">ATCC 27756</strain>
    </source>
</reference>
<sequence>MKAYEDYIWKWHGFLKDCENAIFGLDDKNRNILTLYVLRSFFEAPYRADDENGFYEEFSVKMEEVRKKLDGLKDFS</sequence>
<dbReference type="EMBL" id="AAVP02000001">
    <property type="protein sequence ID" value="EDK25677.1"/>
    <property type="molecule type" value="Genomic_DNA"/>
</dbReference>
<dbReference type="HOGENOM" id="CLU_2652251_0_0_9"/>
<evidence type="ECO:0000313" key="2">
    <source>
        <dbReference type="Proteomes" id="UP000003577"/>
    </source>
</evidence>
<proteinExistence type="predicted"/>
<accession>A5KK24</accession>
<comment type="caution">
    <text evidence="1">The sequence shown here is derived from an EMBL/GenBank/DDBJ whole genome shotgun (WGS) entry which is preliminary data.</text>
</comment>
<dbReference type="Proteomes" id="UP000003577">
    <property type="component" value="Unassembled WGS sequence"/>
</dbReference>
<gene>
    <name evidence="1" type="ORF">RUMTOR_00573</name>
</gene>
<organism evidence="1 2">
    <name type="scientific">[Ruminococcus] torques ATCC 27756</name>
    <dbReference type="NCBI Taxonomy" id="411460"/>
    <lineage>
        <taxon>Bacteria</taxon>
        <taxon>Bacillati</taxon>
        <taxon>Bacillota</taxon>
        <taxon>Clostridia</taxon>
        <taxon>Lachnospirales</taxon>
        <taxon>Lachnospiraceae</taxon>
        <taxon>Mediterraneibacter</taxon>
    </lineage>
</organism>
<dbReference type="PaxDb" id="411460-RUMTOR_00573"/>
<dbReference type="AlphaFoldDB" id="A5KK24"/>
<reference evidence="1 2" key="2">
    <citation type="submission" date="2007-04" db="EMBL/GenBank/DDBJ databases">
        <title>Draft genome sequence of Ruminococcus torques (ATCC 27756).</title>
        <authorList>
            <person name="Sudarsanam P."/>
            <person name="Ley R."/>
            <person name="Guruge J."/>
            <person name="Turnbaugh P.J."/>
            <person name="Mahowald M."/>
            <person name="Liep D."/>
            <person name="Gordon J."/>
        </authorList>
    </citation>
    <scope>NUCLEOTIDE SEQUENCE [LARGE SCALE GENOMIC DNA]</scope>
    <source>
        <strain evidence="1 2">ATCC 27756</strain>
    </source>
</reference>